<dbReference type="AlphaFoldDB" id="B3E1B6"/>
<dbReference type="HOGENOM" id="CLU_2023994_0_0_0"/>
<reference evidence="2 3" key="1">
    <citation type="journal article" date="2008" name="Biol. Direct">
        <title>Complete genome sequence of the extremely acidophilic methanotroph isolate V4, Methylacidiphilum infernorum, a representative of the bacterial phylum Verrucomicrobia.</title>
        <authorList>
            <person name="Hou S."/>
            <person name="Makarova K.S."/>
            <person name="Saw J.H."/>
            <person name="Senin P."/>
            <person name="Ly B.V."/>
            <person name="Zhou Z."/>
            <person name="Ren Y."/>
            <person name="Wang J."/>
            <person name="Galperin M.Y."/>
            <person name="Omelchenko M.V."/>
            <person name="Wolf Y.I."/>
            <person name="Yutin N."/>
            <person name="Koonin E.V."/>
            <person name="Stott M.B."/>
            <person name="Mountain B.W."/>
            <person name="Crowe M.A."/>
            <person name="Smirnova A.V."/>
            <person name="Dunfield P.F."/>
            <person name="Feng L."/>
            <person name="Wang L."/>
            <person name="Alam M."/>
        </authorList>
    </citation>
    <scope>NUCLEOTIDE SEQUENCE [LARGE SCALE GENOMIC DNA]</scope>
    <source>
        <strain evidence="3">Isolate V4</strain>
    </source>
</reference>
<accession>B3E1B6</accession>
<feature type="transmembrane region" description="Helical" evidence="1">
    <location>
        <begin position="12"/>
        <end position="33"/>
    </location>
</feature>
<sequence>MRDWERNQEKRSLFSGWINTKVSFFFQFIGAFWHHVRFFCEVILDEGKRNLPDQHFRRVILGYPFICAKKTSTSPFILKSIRYHCKAKGCAEKLYQDRRSPPPGQFIRALWQNWGRKEVRLS</sequence>
<keyword evidence="1" id="KW-0812">Transmembrane</keyword>
<dbReference type="Proteomes" id="UP000009149">
    <property type="component" value="Chromosome"/>
</dbReference>
<dbReference type="STRING" id="481448.Minf_0857"/>
<evidence type="ECO:0000313" key="2">
    <source>
        <dbReference type="EMBL" id="ACD82912.1"/>
    </source>
</evidence>
<gene>
    <name evidence="2" type="ordered locus">Minf_0857</name>
</gene>
<evidence type="ECO:0000313" key="3">
    <source>
        <dbReference type="Proteomes" id="UP000009149"/>
    </source>
</evidence>
<organism evidence="2 3">
    <name type="scientific">Methylacidiphilum infernorum (isolate V4)</name>
    <name type="common">Methylokorus infernorum (strain V4)</name>
    <dbReference type="NCBI Taxonomy" id="481448"/>
    <lineage>
        <taxon>Bacteria</taxon>
        <taxon>Pseudomonadati</taxon>
        <taxon>Verrucomicrobiota</taxon>
        <taxon>Methylacidiphilae</taxon>
        <taxon>Methylacidiphilales</taxon>
        <taxon>Methylacidiphilaceae</taxon>
        <taxon>Methylacidiphilum (ex Ratnadevi et al. 2023)</taxon>
    </lineage>
</organism>
<evidence type="ECO:0000256" key="1">
    <source>
        <dbReference type="SAM" id="Phobius"/>
    </source>
</evidence>
<dbReference type="KEGG" id="min:Minf_0857"/>
<dbReference type="EMBL" id="CP000975">
    <property type="protein sequence ID" value="ACD82912.1"/>
    <property type="molecule type" value="Genomic_DNA"/>
</dbReference>
<name>B3E1B6_METI4</name>
<protein>
    <submittedName>
        <fullName evidence="2">Uncharacterized protein</fullName>
    </submittedName>
</protein>
<proteinExistence type="predicted"/>
<keyword evidence="1" id="KW-0472">Membrane</keyword>
<keyword evidence="1" id="KW-1133">Transmembrane helix</keyword>